<sequence length="458" mass="51529">MSNRGIYCAPTFESFAIFEDSNLSQLGLPKDMIRKIHTKEEHHTDKYPQMGHTYKSKSAVPMPYKYFIPSPDVEIPEPIKLRGRKSNRSPFQDKEVKSEYTDFAWYLQSIPFGEIRIFVVNKEIDFFMFLYHKQASKGATGEQYAVMAWDPERKKVVDYGYSELTTSGVDREQLRGVHDTKGGNTNGKIQEFVRAMTRQGGKKYSPSLEKPLYVYALPVTPEYEPRVTREARTAAKGEALSNNFLRVFASKFSPLAAKASPQIQEKLIKAIDSVRFPSYGYEPEFDALANALGSDPGRTQTWLITSFSKFRKELFEEGRGRTQGAPSAYSKTAGFELQQENDEARKRGVTGFPYDVATKKFSPDEERADAETGFREAQPEKYKRELPVAGEYASIPSIIATHTLDGAIDKFAAFLVTGKIKTPEISIAGALGIAMDDTDDEFKRTSVAKGKASGNWLF</sequence>
<protein>
    <submittedName>
        <fullName evidence="1">Uncharacterized protein</fullName>
    </submittedName>
</protein>
<gene>
    <name evidence="1" type="ORF">UFOVP972_197</name>
</gene>
<organism evidence="1">
    <name type="scientific">uncultured Caudovirales phage</name>
    <dbReference type="NCBI Taxonomy" id="2100421"/>
    <lineage>
        <taxon>Viruses</taxon>
        <taxon>Duplodnaviria</taxon>
        <taxon>Heunggongvirae</taxon>
        <taxon>Uroviricota</taxon>
        <taxon>Caudoviricetes</taxon>
        <taxon>Peduoviridae</taxon>
        <taxon>Maltschvirus</taxon>
        <taxon>Maltschvirus maltsch</taxon>
    </lineage>
</organism>
<evidence type="ECO:0000313" key="1">
    <source>
        <dbReference type="EMBL" id="CAB4175453.1"/>
    </source>
</evidence>
<reference evidence="1" key="1">
    <citation type="submission" date="2020-05" db="EMBL/GenBank/DDBJ databases">
        <authorList>
            <person name="Chiriac C."/>
            <person name="Salcher M."/>
            <person name="Ghai R."/>
            <person name="Kavagutti S V."/>
        </authorList>
    </citation>
    <scope>NUCLEOTIDE SEQUENCE</scope>
</reference>
<proteinExistence type="predicted"/>
<accession>A0A6J5PUI7</accession>
<name>A0A6J5PUI7_9CAUD</name>
<dbReference type="EMBL" id="LR796923">
    <property type="protein sequence ID" value="CAB4175453.1"/>
    <property type="molecule type" value="Genomic_DNA"/>
</dbReference>